<feature type="coiled-coil region" evidence="1">
    <location>
        <begin position="651"/>
        <end position="683"/>
    </location>
</feature>
<feature type="compositionally biased region" description="Low complexity" evidence="2">
    <location>
        <begin position="499"/>
        <end position="512"/>
    </location>
</feature>
<dbReference type="EMBL" id="CDMZ01005875">
    <property type="protein sequence ID" value="CEM55422.1"/>
    <property type="molecule type" value="Genomic_DNA"/>
</dbReference>
<evidence type="ECO:0000256" key="2">
    <source>
        <dbReference type="SAM" id="MobiDB-lite"/>
    </source>
</evidence>
<feature type="compositionally biased region" description="Basic and acidic residues" evidence="2">
    <location>
        <begin position="513"/>
        <end position="522"/>
    </location>
</feature>
<feature type="compositionally biased region" description="Polar residues" evidence="2">
    <location>
        <begin position="488"/>
        <end position="498"/>
    </location>
</feature>
<sequence length="1292" mass="142818">MQNSKPRLPTRAPAAKAKAAPKAATTTPTSTSSRVSAPAGARTQSRRFSADSTGSAASRATPQTKANLSTKGRTGQINGSTATLNLHPSMGASSPSGRRRDSMESHTSASPKTPGVRAAASTGASSLSGRRRESMDSQSSASPKTPAVRKLALKRGETNHSEATNTLGMSTHYDSHERPEPPLSESFSACAPGPSLTTPRGGNGEMEKLKREVKERGEAIERLEQEFEHLEADKRAAQAKADAKEKELEQKNVEMKEMEERFHEELSKVKEQHRKALGDERRSMTDLKRKGANLSMSDVSSGLRVADPAAAGDALTLLSPRTEMARNEREYMTTRAENELLKQQIEAMKKREDEYKKQINDLQSHLHEKTVNRMTTHNRRGSTVSQGSLFCGRAYGGLHIPRAPSVVSQTSQPIAAMLSQPPSQEPTVLRKPRGRGSGAKKSVTIASEEPRSSLASPPMRPLGVSLQNPRISALGDELAQAAEDLSDHSGSSYPDPQQSEAPSRSVSRAVSRGRSELEDDQKSLLPPPKPLTRVSLSMHSVPETQSELATSMAPSGQQVLKMAKSLLSEAKSLISSRAESLMESLHEQPSQPLSSPEEEPSPVGSRRTSDGAPHVPPEAVPVAIARVSSRLSESLLDVSREQELNRTKKLYDRMNNIISHLEEVEEEQEREKERQTVEENELNGSFVSEYPTFGLRRLSRKSSWYPGMKIDLAAPPLVTLKHIQTVVERQVEVPVEKIVEKTVHVPVEKIVEKPVHVPVEKIVEKTVEKIVEKIVEKPVHVPVEKIVEKTVEKIVEKIVEKPVHVPVEKIVEKPVETIVEKIVHVPVTVEKIVEKPVETIVEKIVHVPVTVEKIVEKPVETIVEKIVHVPVPVEKIVEKPVETIVEKIVHVPVPVEKIVEKPVETIVEKIVYVPVPKIEYVHRDIPVPEIVDRILQYLDRDVPVVKEREVVHEIVEVEKEVPVPVDNYVAVPLPLVIPAPTMSPFELNSKKLDRLPSKDLSLMMAWLSRFKEAETTPCSIEGLEHLFTFADMYEFLTGKRISRRRLFFDYLLSQRRWGVEDAQKALYDRNCAWLLEAKQRKAVEIVPNLDAFSHHPEGHCGSPEMFLQLVCDVGAVEVHTNEDWPKVEEVLSNVAATRKRLLCDATTSTEGDAVRAAFATGGLIDLISTALSGDETQAHERKEAKETAARMEAKTEVLPPLATDDESGKLSRQLIMQAKVLGSPFIAALEKGPQEGWVSIRGDQAPLRYVLIVAYDAEKDEFLLKEADGVHSMPAVEVVEQTRSLLSFVLVV</sequence>
<accession>A0A0G4IE82</accession>
<proteinExistence type="predicted"/>
<feature type="region of interest" description="Disordered" evidence="2">
    <location>
        <begin position="481"/>
        <end position="554"/>
    </location>
</feature>
<evidence type="ECO:0000256" key="1">
    <source>
        <dbReference type="SAM" id="Coils"/>
    </source>
</evidence>
<name>A0A0G4IE82_9ALVE</name>
<gene>
    <name evidence="3" type="ORF">Cvel_13540</name>
</gene>
<feature type="coiled-coil region" evidence="1">
    <location>
        <begin position="324"/>
        <end position="365"/>
    </location>
</feature>
<feature type="compositionally biased region" description="Low complexity" evidence="2">
    <location>
        <begin position="117"/>
        <end position="128"/>
    </location>
</feature>
<evidence type="ECO:0000313" key="3">
    <source>
        <dbReference type="EMBL" id="CEM55422.1"/>
    </source>
</evidence>
<feature type="compositionally biased region" description="Low complexity" evidence="2">
    <location>
        <begin position="1"/>
        <end position="39"/>
    </location>
</feature>
<reference evidence="3" key="1">
    <citation type="submission" date="2014-11" db="EMBL/GenBank/DDBJ databases">
        <authorList>
            <person name="Otto D Thomas"/>
            <person name="Naeem Raeece"/>
        </authorList>
    </citation>
    <scope>NUCLEOTIDE SEQUENCE</scope>
</reference>
<feature type="compositionally biased region" description="Polar residues" evidence="2">
    <location>
        <begin position="534"/>
        <end position="554"/>
    </location>
</feature>
<feature type="region of interest" description="Disordered" evidence="2">
    <location>
        <begin position="578"/>
        <end position="617"/>
    </location>
</feature>
<feature type="region of interest" description="Disordered" evidence="2">
    <location>
        <begin position="417"/>
        <end position="466"/>
    </location>
</feature>
<feature type="compositionally biased region" description="Polar residues" evidence="2">
    <location>
        <begin position="42"/>
        <end position="96"/>
    </location>
</feature>
<keyword evidence="1" id="KW-0175">Coiled coil</keyword>
<protein>
    <submittedName>
        <fullName evidence="3">Uncharacterized protein</fullName>
    </submittedName>
</protein>
<dbReference type="VEuPathDB" id="CryptoDB:Cvel_13540"/>
<feature type="region of interest" description="Disordered" evidence="2">
    <location>
        <begin position="1"/>
        <end position="206"/>
    </location>
</feature>
<feature type="coiled-coil region" evidence="1">
    <location>
        <begin position="206"/>
        <end position="275"/>
    </location>
</feature>
<organism evidence="3">
    <name type="scientific">Chromera velia CCMP2878</name>
    <dbReference type="NCBI Taxonomy" id="1169474"/>
    <lineage>
        <taxon>Eukaryota</taxon>
        <taxon>Sar</taxon>
        <taxon>Alveolata</taxon>
        <taxon>Colpodellida</taxon>
        <taxon>Chromeraceae</taxon>
        <taxon>Chromera</taxon>
    </lineage>
</organism>